<feature type="transmembrane region" description="Helical" evidence="1">
    <location>
        <begin position="12"/>
        <end position="35"/>
    </location>
</feature>
<comment type="caution">
    <text evidence="2">The sequence shown here is derived from an EMBL/GenBank/DDBJ whole genome shotgun (WGS) entry which is preliminary data.</text>
</comment>
<reference evidence="2" key="2">
    <citation type="journal article" date="2021" name="PeerJ">
        <title>Extensive microbial diversity within the chicken gut microbiome revealed by metagenomics and culture.</title>
        <authorList>
            <person name="Gilroy R."/>
            <person name="Ravi A."/>
            <person name="Getino M."/>
            <person name="Pursley I."/>
            <person name="Horton D.L."/>
            <person name="Alikhan N.F."/>
            <person name="Baker D."/>
            <person name="Gharbi K."/>
            <person name="Hall N."/>
            <person name="Watson M."/>
            <person name="Adriaenssens E.M."/>
            <person name="Foster-Nyarko E."/>
            <person name="Jarju S."/>
            <person name="Secka A."/>
            <person name="Antonio M."/>
            <person name="Oren A."/>
            <person name="Chaudhuri R.R."/>
            <person name="La Ragione R."/>
            <person name="Hildebrand F."/>
            <person name="Pallen M.J."/>
        </authorList>
    </citation>
    <scope>NUCLEOTIDE SEQUENCE</scope>
    <source>
        <strain evidence="2">ChiSjej6B24-2974</strain>
    </source>
</reference>
<accession>A0A9D1CWD4</accession>
<evidence type="ECO:0000256" key="1">
    <source>
        <dbReference type="SAM" id="Phobius"/>
    </source>
</evidence>
<protein>
    <submittedName>
        <fullName evidence="2">Uncharacterized protein</fullName>
    </submittedName>
</protein>
<keyword evidence="1" id="KW-0812">Transmembrane</keyword>
<keyword evidence="1" id="KW-0472">Membrane</keyword>
<feature type="transmembrane region" description="Helical" evidence="1">
    <location>
        <begin position="86"/>
        <end position="105"/>
    </location>
</feature>
<feature type="transmembrane region" description="Helical" evidence="1">
    <location>
        <begin position="55"/>
        <end position="74"/>
    </location>
</feature>
<gene>
    <name evidence="2" type="ORF">IAA52_07620</name>
</gene>
<dbReference type="AlphaFoldDB" id="A0A9D1CWD4"/>
<reference evidence="2" key="1">
    <citation type="submission" date="2020-10" db="EMBL/GenBank/DDBJ databases">
        <authorList>
            <person name="Gilroy R."/>
        </authorList>
    </citation>
    <scope>NUCLEOTIDE SEQUENCE</scope>
    <source>
        <strain evidence="2">ChiSjej6B24-2974</strain>
    </source>
</reference>
<dbReference type="EMBL" id="DVFZ01000077">
    <property type="protein sequence ID" value="HIQ82957.1"/>
    <property type="molecule type" value="Genomic_DNA"/>
</dbReference>
<proteinExistence type="predicted"/>
<evidence type="ECO:0000313" key="2">
    <source>
        <dbReference type="EMBL" id="HIQ82957.1"/>
    </source>
</evidence>
<sequence length="106" mass="11317">MLKKMVARAGFGLVAGVALEHVIALVTSVALNLGYYSPCLVSLPERVGGEINAVLWQMGASALLCAVIGAASVFLGMRNWRARTRWLAFGMPVVVCLLAIVLLYLL</sequence>
<organism evidence="2 3">
    <name type="scientific">Candidatus Pullichristensenella stercorigallinarum</name>
    <dbReference type="NCBI Taxonomy" id="2840909"/>
    <lineage>
        <taxon>Bacteria</taxon>
        <taxon>Bacillati</taxon>
        <taxon>Bacillota</taxon>
        <taxon>Clostridia</taxon>
        <taxon>Candidatus Pullichristensenella</taxon>
    </lineage>
</organism>
<dbReference type="Proteomes" id="UP000824260">
    <property type="component" value="Unassembled WGS sequence"/>
</dbReference>
<keyword evidence="1" id="KW-1133">Transmembrane helix</keyword>
<evidence type="ECO:0000313" key="3">
    <source>
        <dbReference type="Proteomes" id="UP000824260"/>
    </source>
</evidence>
<name>A0A9D1CWD4_9FIRM</name>